<feature type="domain" description="TLDc" evidence="1">
    <location>
        <begin position="50"/>
        <end position="213"/>
    </location>
</feature>
<keyword evidence="3" id="KW-1185">Reference proteome</keyword>
<name>A0A9N9PGD2_9GLOM</name>
<protein>
    <submittedName>
        <fullName evidence="2">14587_t:CDS:1</fullName>
    </submittedName>
</protein>
<proteinExistence type="predicted"/>
<comment type="caution">
    <text evidence="2">The sequence shown here is derived from an EMBL/GenBank/DDBJ whole genome shotgun (WGS) entry which is preliminary data.</text>
</comment>
<accession>A0A9N9PGD2</accession>
<evidence type="ECO:0000259" key="1">
    <source>
        <dbReference type="Pfam" id="PF07534"/>
    </source>
</evidence>
<dbReference type="OrthoDB" id="2436104at2759"/>
<dbReference type="EMBL" id="CAJVPY010055612">
    <property type="protein sequence ID" value="CAG8817713.1"/>
    <property type="molecule type" value="Genomic_DNA"/>
</dbReference>
<dbReference type="Pfam" id="PF07534">
    <property type="entry name" value="TLD"/>
    <property type="match status" value="1"/>
</dbReference>
<dbReference type="Proteomes" id="UP000789405">
    <property type="component" value="Unassembled WGS sequence"/>
</dbReference>
<dbReference type="InterPro" id="IPR006571">
    <property type="entry name" value="TLDc_dom"/>
</dbReference>
<sequence>MKKEEFFEIKKKYRTKITFSDDLLDDIIGLLMCNYPQNIKKSPFRLGNYQKSQIIKNYQDFLEISSWIDNDKGKNSFRFDLIFDNTFFGSNFNVTSFHTICNGTFSTITFFDLNGLIVGGYNPLGWSNDNKYKSSDCSFIFAYNGDNLKNTTISRAIENGKVIGQNKNYGPWFGEGPDLVVRHNAKQIEMKSKTYNKLFDLEGNYPFRNIEVFK</sequence>
<feature type="non-terminal residue" evidence="2">
    <location>
        <position position="214"/>
    </location>
</feature>
<evidence type="ECO:0000313" key="2">
    <source>
        <dbReference type="EMBL" id="CAG8817713.1"/>
    </source>
</evidence>
<gene>
    <name evidence="2" type="ORF">DERYTH_LOCUS26486</name>
</gene>
<evidence type="ECO:0000313" key="3">
    <source>
        <dbReference type="Proteomes" id="UP000789405"/>
    </source>
</evidence>
<dbReference type="AlphaFoldDB" id="A0A9N9PGD2"/>
<organism evidence="2 3">
    <name type="scientific">Dentiscutata erythropus</name>
    <dbReference type="NCBI Taxonomy" id="1348616"/>
    <lineage>
        <taxon>Eukaryota</taxon>
        <taxon>Fungi</taxon>
        <taxon>Fungi incertae sedis</taxon>
        <taxon>Mucoromycota</taxon>
        <taxon>Glomeromycotina</taxon>
        <taxon>Glomeromycetes</taxon>
        <taxon>Diversisporales</taxon>
        <taxon>Gigasporaceae</taxon>
        <taxon>Dentiscutata</taxon>
    </lineage>
</organism>
<reference evidence="2" key="1">
    <citation type="submission" date="2021-06" db="EMBL/GenBank/DDBJ databases">
        <authorList>
            <person name="Kallberg Y."/>
            <person name="Tangrot J."/>
            <person name="Rosling A."/>
        </authorList>
    </citation>
    <scope>NUCLEOTIDE SEQUENCE</scope>
    <source>
        <strain evidence="2">MA453B</strain>
    </source>
</reference>